<proteinExistence type="inferred from homology"/>
<dbReference type="PANTHER" id="PTHR38101:SF1">
    <property type="entry name" value="UPF0307 PROTEIN YJGA"/>
    <property type="match status" value="1"/>
</dbReference>
<keyword evidence="4 5" id="KW-0694">RNA-binding</keyword>
<protein>
    <recommendedName>
        <fullName evidence="5">Dual-action ribosomal maturation protein DarP</fullName>
    </recommendedName>
    <alternativeName>
        <fullName evidence="5">Large ribosomal subunit assembly factor DarP</fullName>
    </alternativeName>
</protein>
<dbReference type="CDD" id="cd16331">
    <property type="entry name" value="YjgA-like"/>
    <property type="match status" value="1"/>
</dbReference>
<dbReference type="NCBIfam" id="NF003593">
    <property type="entry name" value="PRK05255.1-1"/>
    <property type="match status" value="1"/>
</dbReference>
<dbReference type="Gene3D" id="1.10.60.30">
    <property type="entry name" value="PSPTO4464-like domains"/>
    <property type="match status" value="2"/>
</dbReference>
<comment type="similarity">
    <text evidence="5">Belongs to the DarP family.</text>
</comment>
<evidence type="ECO:0000256" key="5">
    <source>
        <dbReference type="HAMAP-Rule" id="MF_00765"/>
    </source>
</evidence>
<dbReference type="Pfam" id="PF04751">
    <property type="entry name" value="DarP"/>
    <property type="match status" value="1"/>
</dbReference>
<keyword evidence="2 5" id="KW-0690">Ribosome biogenesis</keyword>
<keyword evidence="1 5" id="KW-0963">Cytoplasm</keyword>
<evidence type="ECO:0000313" key="6">
    <source>
        <dbReference type="EMBL" id="MFM2486701.1"/>
    </source>
</evidence>
<dbReference type="InterPro" id="IPR023153">
    <property type="entry name" value="DarP_sf"/>
</dbReference>
<comment type="caution">
    <text evidence="6">The sequence shown here is derived from an EMBL/GenBank/DDBJ whole genome shotgun (WGS) entry which is preliminary data.</text>
</comment>
<evidence type="ECO:0000256" key="1">
    <source>
        <dbReference type="ARBA" id="ARBA00022490"/>
    </source>
</evidence>
<evidence type="ECO:0000313" key="7">
    <source>
        <dbReference type="Proteomes" id="UP001629953"/>
    </source>
</evidence>
<dbReference type="Proteomes" id="UP001629953">
    <property type="component" value="Unassembled WGS sequence"/>
</dbReference>
<comment type="subcellular location">
    <subcellularLocation>
        <location evidence="5">Cytoplasm</location>
    </subcellularLocation>
    <text evidence="5">Associates with late stage pre-50S ribosomal subunits.</text>
</comment>
<dbReference type="InterPro" id="IPR006839">
    <property type="entry name" value="DarP"/>
</dbReference>
<keyword evidence="7" id="KW-1185">Reference proteome</keyword>
<dbReference type="SUPFAM" id="SSF158710">
    <property type="entry name" value="PSPTO4464-like"/>
    <property type="match status" value="1"/>
</dbReference>
<accession>A0ABW9GAH0</accession>
<evidence type="ECO:0000256" key="2">
    <source>
        <dbReference type="ARBA" id="ARBA00022517"/>
    </source>
</evidence>
<keyword evidence="3 5" id="KW-0699">rRNA-binding</keyword>
<dbReference type="HAMAP" id="MF_00765">
    <property type="entry name" value="DarP"/>
    <property type="match status" value="1"/>
</dbReference>
<comment type="function">
    <text evidence="5">Member of a network of 50S ribosomal subunit biogenesis factors which assembles along the 30S-50S interface, preventing incorrect 23S rRNA structures from forming. Promotes peptidyl transferase center (PTC) maturation.</text>
</comment>
<evidence type="ECO:0000256" key="3">
    <source>
        <dbReference type="ARBA" id="ARBA00022730"/>
    </source>
</evidence>
<dbReference type="PIRSF" id="PIRSF016183">
    <property type="entry name" value="UCP016183"/>
    <property type="match status" value="1"/>
</dbReference>
<name>A0ABW9GAH0_9GAMM</name>
<sequence>MSDPNKDWQDDDEWISKSELKREAQQLQRLGKKICDLRPAFLATIPLSEPMQEAVALAKRLTGKREALRRHMNYVGKLMRNEDIAAIEQAMEKITNRHLYANQRQHQLEQLRDELINAPQSDDVINALLDNQPQLERQKLRQLIRQAKFEQSKQKAPKSARELFRYLSEQYHD</sequence>
<reference evidence="6 7" key="1">
    <citation type="journal article" date="2013" name="Int. J. Syst. Evol. Microbiol.">
        <title>Celerinatantimonas yamalensis sp. nov., a cold-adapted diazotrophic bacterium from a cold permafrost brine.</title>
        <authorList>
            <person name="Shcherbakova V."/>
            <person name="Chuvilskaya N."/>
            <person name="Rivkina E."/>
            <person name="Demidov N."/>
            <person name="Uchaeva V."/>
            <person name="Suetin S."/>
            <person name="Suzina N."/>
            <person name="Gilichinsky D."/>
        </authorList>
    </citation>
    <scope>NUCLEOTIDE SEQUENCE [LARGE SCALE GENOMIC DNA]</scope>
    <source>
        <strain evidence="6 7">C7</strain>
    </source>
</reference>
<dbReference type="PANTHER" id="PTHR38101">
    <property type="entry name" value="UPF0307 PROTEIN YJGA"/>
    <property type="match status" value="1"/>
</dbReference>
<gene>
    <name evidence="6" type="primary">yjgA</name>
    <name evidence="5" type="synonym">darP</name>
    <name evidence="6" type="ORF">ABUE30_16845</name>
</gene>
<dbReference type="RefSeq" id="WP_408625002.1">
    <property type="nucleotide sequence ID" value="NZ_JBEQCT010000010.1"/>
</dbReference>
<organism evidence="6 7">
    <name type="scientific">Celerinatantimonas yamalensis</name>
    <dbReference type="NCBI Taxonomy" id="559956"/>
    <lineage>
        <taxon>Bacteria</taxon>
        <taxon>Pseudomonadati</taxon>
        <taxon>Pseudomonadota</taxon>
        <taxon>Gammaproteobacteria</taxon>
        <taxon>Celerinatantimonadaceae</taxon>
        <taxon>Celerinatantimonas</taxon>
    </lineage>
</organism>
<evidence type="ECO:0000256" key="4">
    <source>
        <dbReference type="ARBA" id="ARBA00022884"/>
    </source>
</evidence>
<dbReference type="EMBL" id="JBEQCT010000010">
    <property type="protein sequence ID" value="MFM2486701.1"/>
    <property type="molecule type" value="Genomic_DNA"/>
</dbReference>